<feature type="compositionally biased region" description="Low complexity" evidence="1">
    <location>
        <begin position="63"/>
        <end position="72"/>
    </location>
</feature>
<dbReference type="SUPFAM" id="SSF52833">
    <property type="entry name" value="Thioredoxin-like"/>
    <property type="match status" value="1"/>
</dbReference>
<reference evidence="4" key="1">
    <citation type="journal article" date="2005" name="Nature">
        <title>The map-based sequence of the rice genome.</title>
        <authorList>
            <consortium name="International rice genome sequencing project (IRGSP)"/>
            <person name="Matsumoto T."/>
            <person name="Wu J."/>
            <person name="Kanamori H."/>
            <person name="Katayose Y."/>
            <person name="Fujisawa M."/>
            <person name="Namiki N."/>
            <person name="Mizuno H."/>
            <person name="Yamamoto K."/>
            <person name="Antonio B.A."/>
            <person name="Baba T."/>
            <person name="Sakata K."/>
            <person name="Nagamura Y."/>
            <person name="Aoki H."/>
            <person name="Arikawa K."/>
            <person name="Arita K."/>
            <person name="Bito T."/>
            <person name="Chiden Y."/>
            <person name="Fujitsuka N."/>
            <person name="Fukunaka R."/>
            <person name="Hamada M."/>
            <person name="Harada C."/>
            <person name="Hayashi A."/>
            <person name="Hijishita S."/>
            <person name="Honda M."/>
            <person name="Hosokawa S."/>
            <person name="Ichikawa Y."/>
            <person name="Idonuma A."/>
            <person name="Iijima M."/>
            <person name="Ikeda M."/>
            <person name="Ikeno M."/>
            <person name="Ito K."/>
            <person name="Ito S."/>
            <person name="Ito T."/>
            <person name="Ito Y."/>
            <person name="Ito Y."/>
            <person name="Iwabuchi A."/>
            <person name="Kamiya K."/>
            <person name="Karasawa W."/>
            <person name="Kurita K."/>
            <person name="Katagiri S."/>
            <person name="Kikuta A."/>
            <person name="Kobayashi H."/>
            <person name="Kobayashi N."/>
            <person name="Machita K."/>
            <person name="Maehara T."/>
            <person name="Masukawa M."/>
            <person name="Mizubayashi T."/>
            <person name="Mukai Y."/>
            <person name="Nagasaki H."/>
            <person name="Nagata Y."/>
            <person name="Naito S."/>
            <person name="Nakashima M."/>
            <person name="Nakama Y."/>
            <person name="Nakamichi Y."/>
            <person name="Nakamura M."/>
            <person name="Meguro A."/>
            <person name="Negishi M."/>
            <person name="Ohta I."/>
            <person name="Ohta T."/>
            <person name="Okamoto M."/>
            <person name="Ono N."/>
            <person name="Saji S."/>
            <person name="Sakaguchi M."/>
            <person name="Sakai K."/>
            <person name="Shibata M."/>
            <person name="Shimokawa T."/>
            <person name="Song J."/>
            <person name="Takazaki Y."/>
            <person name="Terasawa K."/>
            <person name="Tsugane M."/>
            <person name="Tsuji K."/>
            <person name="Ueda S."/>
            <person name="Waki K."/>
            <person name="Yamagata H."/>
            <person name="Yamamoto M."/>
            <person name="Yamamoto S."/>
            <person name="Yamane H."/>
            <person name="Yoshiki S."/>
            <person name="Yoshihara R."/>
            <person name="Yukawa K."/>
            <person name="Zhong H."/>
            <person name="Yano M."/>
            <person name="Yuan Q."/>
            <person name="Ouyang S."/>
            <person name="Liu J."/>
            <person name="Jones K.M."/>
            <person name="Gansberger K."/>
            <person name="Moffat K."/>
            <person name="Hill J."/>
            <person name="Bera J."/>
            <person name="Fadrosh D."/>
            <person name="Jin S."/>
            <person name="Johri S."/>
            <person name="Kim M."/>
            <person name="Overton L."/>
            <person name="Reardon M."/>
            <person name="Tsitrin T."/>
            <person name="Vuong H."/>
            <person name="Weaver B."/>
            <person name="Ciecko A."/>
            <person name="Tallon L."/>
            <person name="Jackson J."/>
            <person name="Pai G."/>
            <person name="Aken S.V."/>
            <person name="Utterback T."/>
            <person name="Reidmuller S."/>
            <person name="Feldblyum T."/>
            <person name="Hsiao J."/>
            <person name="Zismann V."/>
            <person name="Iobst S."/>
            <person name="de Vazeille A.R."/>
            <person name="Buell C.R."/>
            <person name="Ying K."/>
            <person name="Li Y."/>
            <person name="Lu T."/>
            <person name="Huang Y."/>
            <person name="Zhao Q."/>
            <person name="Feng Q."/>
            <person name="Zhang L."/>
            <person name="Zhu J."/>
            <person name="Weng Q."/>
            <person name="Mu J."/>
            <person name="Lu Y."/>
            <person name="Fan D."/>
            <person name="Liu Y."/>
            <person name="Guan J."/>
            <person name="Zhang Y."/>
            <person name="Yu S."/>
            <person name="Liu X."/>
            <person name="Zhang Y."/>
            <person name="Hong G."/>
            <person name="Han B."/>
            <person name="Choisne N."/>
            <person name="Demange N."/>
            <person name="Orjeda G."/>
            <person name="Samain S."/>
            <person name="Cattolico L."/>
            <person name="Pelletier E."/>
            <person name="Couloux A."/>
            <person name="Segurens B."/>
            <person name="Wincker P."/>
            <person name="D'Hont A."/>
            <person name="Scarpelli C."/>
            <person name="Weissenbach J."/>
            <person name="Salanoubat M."/>
            <person name="Quetier F."/>
            <person name="Yu Y."/>
            <person name="Kim H.R."/>
            <person name="Rambo T."/>
            <person name="Currie J."/>
            <person name="Collura K."/>
            <person name="Luo M."/>
            <person name="Yang T."/>
            <person name="Ammiraju J.S.S."/>
            <person name="Engler F."/>
            <person name="Soderlund C."/>
            <person name="Wing R.A."/>
            <person name="Palmer L.E."/>
            <person name="de la Bastide M."/>
            <person name="Spiegel L."/>
            <person name="Nascimento L."/>
            <person name="Zutavern T."/>
            <person name="O'Shaughnessy A."/>
            <person name="Dike S."/>
            <person name="Dedhia N."/>
            <person name="Preston R."/>
            <person name="Balija V."/>
            <person name="McCombie W.R."/>
            <person name="Chow T."/>
            <person name="Chen H."/>
            <person name="Chung M."/>
            <person name="Chen C."/>
            <person name="Shaw J."/>
            <person name="Wu H."/>
            <person name="Hsiao K."/>
            <person name="Chao Y."/>
            <person name="Chu M."/>
            <person name="Cheng C."/>
            <person name="Hour A."/>
            <person name="Lee P."/>
            <person name="Lin S."/>
            <person name="Lin Y."/>
            <person name="Liou J."/>
            <person name="Liu S."/>
            <person name="Hsing Y."/>
            <person name="Raghuvanshi S."/>
            <person name="Mohanty A."/>
            <person name="Bharti A.K."/>
            <person name="Gaur A."/>
            <person name="Gupta V."/>
            <person name="Kumar D."/>
            <person name="Ravi V."/>
            <person name="Vij S."/>
            <person name="Kapur A."/>
            <person name="Khurana P."/>
            <person name="Khurana P."/>
            <person name="Khurana J.P."/>
            <person name="Tyagi A.K."/>
            <person name="Gaikwad K."/>
            <person name="Singh A."/>
            <person name="Dalal V."/>
            <person name="Srivastava S."/>
            <person name="Dixit A."/>
            <person name="Pal A.K."/>
            <person name="Ghazi I.A."/>
            <person name="Yadav M."/>
            <person name="Pandit A."/>
            <person name="Bhargava A."/>
            <person name="Sureshbabu K."/>
            <person name="Batra K."/>
            <person name="Sharma T.R."/>
            <person name="Mohapatra T."/>
            <person name="Singh N.K."/>
            <person name="Messing J."/>
            <person name="Nelson A.B."/>
            <person name="Fuks G."/>
            <person name="Kavchok S."/>
            <person name="Keizer G."/>
            <person name="Linton E."/>
            <person name="Llaca V."/>
            <person name="Song R."/>
            <person name="Tanyolac B."/>
            <person name="Young S."/>
            <person name="Ho-Il K."/>
            <person name="Hahn J.H."/>
            <person name="Sangsakoo G."/>
            <person name="Vanavichit A."/>
            <person name="de Mattos Luiz.A.T."/>
            <person name="Zimmer P.D."/>
            <person name="Malone G."/>
            <person name="Dellagostin O."/>
            <person name="de Oliveira A.C."/>
            <person name="Bevan M."/>
            <person name="Bancroft I."/>
            <person name="Minx P."/>
            <person name="Cordum H."/>
            <person name="Wilson R."/>
            <person name="Cheng Z."/>
            <person name="Jin W."/>
            <person name="Jiang J."/>
            <person name="Leong S.A."/>
            <person name="Iwama H."/>
            <person name="Gojobori T."/>
            <person name="Itoh T."/>
            <person name="Niimura Y."/>
            <person name="Fujii Y."/>
            <person name="Habara T."/>
            <person name="Sakai H."/>
            <person name="Sato Y."/>
            <person name="Wilson G."/>
            <person name="Kumar K."/>
            <person name="McCouch S."/>
            <person name="Juretic N."/>
            <person name="Hoen D."/>
            <person name="Wright S."/>
            <person name="Bruskiewich R."/>
            <person name="Bureau T."/>
            <person name="Miyao A."/>
            <person name="Hirochika H."/>
            <person name="Nishikawa T."/>
            <person name="Kadowaki K."/>
            <person name="Sugiura M."/>
            <person name="Burr B."/>
            <person name="Sasaki T."/>
        </authorList>
    </citation>
    <scope>NUCLEOTIDE SEQUENCE [LARGE SCALE GENOMIC DNA]</scope>
    <source>
        <strain evidence="4">cv. Nipponbare</strain>
    </source>
</reference>
<feature type="compositionally biased region" description="Basic and acidic residues" evidence="1">
    <location>
        <begin position="447"/>
        <end position="465"/>
    </location>
</feature>
<gene>
    <name evidence="3" type="primary">B1120F06.121</name>
</gene>
<dbReference type="Pfam" id="PF14555">
    <property type="entry name" value="UBA_4"/>
    <property type="match status" value="1"/>
</dbReference>
<proteinExistence type="predicted"/>
<feature type="compositionally biased region" description="Basic and acidic residues" evidence="1">
    <location>
        <begin position="102"/>
        <end position="119"/>
    </location>
</feature>
<dbReference type="Gene3D" id="3.40.30.10">
    <property type="entry name" value="Glutaredoxin"/>
    <property type="match status" value="1"/>
</dbReference>
<name>Q69LN6_ORYSJ</name>
<dbReference type="PANTHER" id="PTHR23322:SF70">
    <property type="entry name" value="UBX DOMAIN-CONTAINING PROTEIN"/>
    <property type="match status" value="1"/>
</dbReference>
<feature type="domain" description="UAS" evidence="2">
    <location>
        <begin position="150"/>
        <end position="276"/>
    </location>
</feature>
<organism evidence="3 4">
    <name type="scientific">Oryza sativa subsp. japonica</name>
    <name type="common">Rice</name>
    <dbReference type="NCBI Taxonomy" id="39947"/>
    <lineage>
        <taxon>Eukaryota</taxon>
        <taxon>Viridiplantae</taxon>
        <taxon>Streptophyta</taxon>
        <taxon>Embryophyta</taxon>
        <taxon>Tracheophyta</taxon>
        <taxon>Spermatophyta</taxon>
        <taxon>Magnoliopsida</taxon>
        <taxon>Liliopsida</taxon>
        <taxon>Poales</taxon>
        <taxon>Poaceae</taxon>
        <taxon>BOP clade</taxon>
        <taxon>Oryzoideae</taxon>
        <taxon>Oryzeae</taxon>
        <taxon>Oryzinae</taxon>
        <taxon>Oryza</taxon>
        <taxon>Oryza sativa</taxon>
    </lineage>
</organism>
<dbReference type="Proteomes" id="UP000000763">
    <property type="component" value="Chromosome 7"/>
</dbReference>
<evidence type="ECO:0000259" key="2">
    <source>
        <dbReference type="SMART" id="SM00594"/>
    </source>
</evidence>
<protein>
    <recommendedName>
        <fullName evidence="2">UAS domain-containing protein</fullName>
    </recommendedName>
</protein>
<evidence type="ECO:0000256" key="1">
    <source>
        <dbReference type="SAM" id="MobiDB-lite"/>
    </source>
</evidence>
<feature type="region of interest" description="Disordered" evidence="1">
    <location>
        <begin position="50"/>
        <end position="151"/>
    </location>
</feature>
<dbReference type="CDD" id="cd02958">
    <property type="entry name" value="UAS"/>
    <property type="match status" value="1"/>
</dbReference>
<dbReference type="Pfam" id="PF13899">
    <property type="entry name" value="Thioredoxin_7"/>
    <property type="match status" value="1"/>
</dbReference>
<evidence type="ECO:0000313" key="3">
    <source>
        <dbReference type="EMBL" id="BAD31744.1"/>
    </source>
</evidence>
<evidence type="ECO:0000313" key="4">
    <source>
        <dbReference type="Proteomes" id="UP000000763"/>
    </source>
</evidence>
<dbReference type="EMBL" id="AP005830">
    <property type="protein sequence ID" value="BAD31744.1"/>
    <property type="molecule type" value="Genomic_DNA"/>
</dbReference>
<sequence length="465" mass="51387">MENDARLLEFMEVTSCYDVTLAARQLASCGWHLDRAVDLFYAGVVEGGGRPSSWSARHDGEESTSSASASTSVRAPISARSDTLYGVPYPSVGRATRRRRQTRWESEEDAALRRQREGEASTSTSGYGGGRDDSDDEQPPPASKKRKPSTLAELYRAPRELTYRGGFHSAKVHAARLSRWLLVNVQAEYGGREFASHLLNRDVWADETVAMYVRDNFVFWQADEGDSGGEGSKVCCHYKLDRAKLPAVLFVDPVTGQLMEKLHHITDPTDFLMAAEKFIDSKSFISTTTRANRITYHRLTVVGKEFGGQCGVDALFAYCRSVIGVEQPFRVMRMPATAGAKEEVREDKDVSFEQLGLNMSTVAAAESHCRLHRVRKVESYLDRRSPIVFCRWNPPPLGCSRAHIPLAAVVAVLSVPVTGVIACRRSPLTPASPGHLVPSRAPVPMAVDRRGNPGPRWTERCVTDG</sequence>
<dbReference type="InterPro" id="IPR036249">
    <property type="entry name" value="Thioredoxin-like_sf"/>
</dbReference>
<dbReference type="SMART" id="SM00594">
    <property type="entry name" value="UAS"/>
    <property type="match status" value="1"/>
</dbReference>
<reference evidence="4" key="2">
    <citation type="journal article" date="2008" name="Nucleic Acids Res.">
        <title>The rice annotation project database (RAP-DB): 2008 update.</title>
        <authorList>
            <consortium name="The rice annotation project (RAP)"/>
        </authorList>
    </citation>
    <scope>GENOME REANNOTATION</scope>
    <source>
        <strain evidence="4">cv. Nipponbare</strain>
    </source>
</reference>
<dbReference type="AlphaFoldDB" id="Q69LN6"/>
<dbReference type="PANTHER" id="PTHR23322">
    <property type="entry name" value="FAS-ASSOCIATED PROTEIN"/>
    <property type="match status" value="1"/>
</dbReference>
<feature type="region of interest" description="Disordered" evidence="1">
    <location>
        <begin position="445"/>
        <end position="465"/>
    </location>
</feature>
<accession>Q69LN6</accession>
<dbReference type="InterPro" id="IPR050730">
    <property type="entry name" value="UBX_domain-protein"/>
</dbReference>
<dbReference type="InterPro" id="IPR006577">
    <property type="entry name" value="UAS"/>
</dbReference>